<evidence type="ECO:0000256" key="1">
    <source>
        <dbReference type="ARBA" id="ARBA00004141"/>
    </source>
</evidence>
<gene>
    <name evidence="6" type="ORF">CJ671_08700</name>
</gene>
<protein>
    <submittedName>
        <fullName evidence="6">Recombinase</fullName>
    </submittedName>
</protein>
<dbReference type="GO" id="GO:0016020">
    <property type="term" value="C:membrane"/>
    <property type="evidence" value="ECO:0007669"/>
    <property type="project" value="UniProtKB-SubCell"/>
</dbReference>
<keyword evidence="2 5" id="KW-0812">Transmembrane</keyword>
<evidence type="ECO:0000256" key="3">
    <source>
        <dbReference type="ARBA" id="ARBA00022989"/>
    </source>
</evidence>
<proteinExistence type="predicted"/>
<evidence type="ECO:0000256" key="2">
    <source>
        <dbReference type="ARBA" id="ARBA00022692"/>
    </source>
</evidence>
<dbReference type="PIRSF" id="PIRSF015380">
    <property type="entry name" value="Site-sp_rcmb"/>
    <property type="match status" value="1"/>
</dbReference>
<accession>A0A2S9SPP8</accession>
<evidence type="ECO:0000313" key="6">
    <source>
        <dbReference type="EMBL" id="PRM88542.1"/>
    </source>
</evidence>
<organism evidence="6 7">
    <name type="scientific">Aliarcobacter cryaerophilus</name>
    <dbReference type="NCBI Taxonomy" id="28198"/>
    <lineage>
        <taxon>Bacteria</taxon>
        <taxon>Pseudomonadati</taxon>
        <taxon>Campylobacterota</taxon>
        <taxon>Epsilonproteobacteria</taxon>
        <taxon>Campylobacterales</taxon>
        <taxon>Arcobacteraceae</taxon>
        <taxon>Aliarcobacter</taxon>
    </lineage>
</organism>
<dbReference type="Pfam" id="PF10136">
    <property type="entry name" value="SpecificRecomb"/>
    <property type="match status" value="1"/>
</dbReference>
<sequence length="668" mass="76872">MKRLRFSLNIDESFKKLLENIGSEDIDIIDKLKYIIAFIRPNSKDDIAFSLESIKKIIDFFNSKDELAQNISSCLNQVFIESKISTNIVSFGILSNNYFSYEARERFYNKFLPNPPKKGDLNYIFGTIFNKKDDFKWVCSIENSIWIEFFKALFNNSKNISKTKNHLFDELLDALEILAIWIAAEEFDSNFIRLDKNLLNKDSAFIALQRNIASYIETIQSDFVNIEITKSKLEELDVLIQQSYEQVNALKRKSLHNGISIDLTYQLERLTQMIKRVEYILELIKYFDTKDSNEIFVNFFKESVVQNSKKNSLIDLYKQGIKIVARSVTNYTSEHGEHYIASDLKAYFKMFLSAAGAGIIIAIMALIKINITQAGFSIGTQTFLSSLNYGLGFVFIHILGFTVATKQPAMTASKLAQEIEQDENNKANQKKIIDLIFQVSRSQFSAIAGNVILAISVAFLISYLAIKNGYIILDDEDIKYYLKNLEPNIALFYAAIAGVWLFLSGLISGYFDNRADLLELKDRYYHQPLLKKLVNDKYREKFATYLHEHYGSILGNFFFGILLGITPLIGYLLNLPLDISHVAFSSAYLGYTSMHFDISINLFLYYLMCVLMIGFVNLIVSFTFALKVSLLSRDTNFGNFFSFLKNLFIEILKRPNELFFPFGYKKKK</sequence>
<dbReference type="Gene3D" id="1.20.1080.10">
    <property type="entry name" value="Glycerol uptake facilitator protein"/>
    <property type="match status" value="1"/>
</dbReference>
<keyword evidence="4 5" id="KW-0472">Membrane</keyword>
<reference evidence="6 7" key="1">
    <citation type="submission" date="2017-09" db="EMBL/GenBank/DDBJ databases">
        <title>Reassesment of A. cryaerophilus.</title>
        <authorList>
            <person name="Perez-Cataluna A."/>
            <person name="Collado L."/>
            <person name="Salgado O."/>
            <person name="Lefinanco V."/>
            <person name="Figueras M.J."/>
        </authorList>
    </citation>
    <scope>NUCLEOTIDE SEQUENCE [LARGE SCALE GENOMIC DNA]</scope>
    <source>
        <strain evidence="6 7">LMG 9871</strain>
    </source>
</reference>
<dbReference type="EMBL" id="NXGH01000027">
    <property type="protein sequence ID" value="PRM88542.1"/>
    <property type="molecule type" value="Genomic_DNA"/>
</dbReference>
<feature type="transmembrane region" description="Helical" evidence="5">
    <location>
        <begin position="444"/>
        <end position="466"/>
    </location>
</feature>
<comment type="caution">
    <text evidence="6">The sequence shown here is derived from an EMBL/GenBank/DDBJ whole genome shotgun (WGS) entry which is preliminary data.</text>
</comment>
<comment type="subcellular location">
    <subcellularLocation>
        <location evidence="1">Membrane</location>
        <topology evidence="1">Multi-pass membrane protein</topology>
    </subcellularLocation>
</comment>
<dbReference type="InterPro" id="IPR011385">
    <property type="entry name" value="Site-sp_rcmbase"/>
</dbReference>
<dbReference type="Proteomes" id="UP000238649">
    <property type="component" value="Unassembled WGS sequence"/>
</dbReference>
<dbReference type="AlphaFoldDB" id="A0A2S9SPP8"/>
<dbReference type="OrthoDB" id="5688397at2"/>
<feature type="transmembrane region" description="Helical" evidence="5">
    <location>
        <begin position="387"/>
        <end position="405"/>
    </location>
</feature>
<evidence type="ECO:0000313" key="7">
    <source>
        <dbReference type="Proteomes" id="UP000238649"/>
    </source>
</evidence>
<keyword evidence="3 5" id="KW-1133">Transmembrane helix</keyword>
<feature type="transmembrane region" description="Helical" evidence="5">
    <location>
        <begin position="553"/>
        <end position="573"/>
    </location>
</feature>
<evidence type="ECO:0000256" key="4">
    <source>
        <dbReference type="ARBA" id="ARBA00023136"/>
    </source>
</evidence>
<dbReference type="InterPro" id="IPR023271">
    <property type="entry name" value="Aquaporin-like"/>
</dbReference>
<feature type="transmembrane region" description="Helical" evidence="5">
    <location>
        <begin position="603"/>
        <end position="626"/>
    </location>
</feature>
<feature type="transmembrane region" description="Helical" evidence="5">
    <location>
        <begin position="346"/>
        <end position="367"/>
    </location>
</feature>
<feature type="transmembrane region" description="Helical" evidence="5">
    <location>
        <begin position="490"/>
        <end position="511"/>
    </location>
</feature>
<evidence type="ECO:0000256" key="5">
    <source>
        <dbReference type="SAM" id="Phobius"/>
    </source>
</evidence>
<name>A0A2S9SPP8_9BACT</name>